<name>A0ABY1ZFB2_9GAMM</name>
<dbReference type="InterPro" id="IPR016786">
    <property type="entry name" value="YdeI_bac"/>
</dbReference>
<dbReference type="Pfam" id="PF13376">
    <property type="entry name" value="OmdA"/>
    <property type="match status" value="1"/>
</dbReference>
<proteinExistence type="predicted"/>
<dbReference type="SUPFAM" id="SSF159888">
    <property type="entry name" value="YdhG-like"/>
    <property type="match status" value="1"/>
</dbReference>
<dbReference type="InterPro" id="IPR014922">
    <property type="entry name" value="YdhG-like"/>
</dbReference>
<evidence type="ECO:0000313" key="3">
    <source>
        <dbReference type="Proteomes" id="UP000313645"/>
    </source>
</evidence>
<dbReference type="Proteomes" id="UP000313645">
    <property type="component" value="Unassembled WGS sequence"/>
</dbReference>
<evidence type="ECO:0000313" key="2">
    <source>
        <dbReference type="EMBL" id="TBW49393.1"/>
    </source>
</evidence>
<gene>
    <name evidence="2" type="ORF">EZI54_19915</name>
</gene>
<reference evidence="2 3" key="1">
    <citation type="submission" date="2019-02" db="EMBL/GenBank/DDBJ databases">
        <title>Marinobacter halodurans sp. nov., a marine bacterium isolated from sea tidal flat.</title>
        <authorList>
            <person name="Yoo Y."/>
            <person name="Lee D.W."/>
            <person name="Kim B.S."/>
            <person name="Kim J.-J."/>
        </authorList>
    </citation>
    <scope>NUCLEOTIDE SEQUENCE [LARGE SCALE GENOMIC DNA]</scope>
    <source>
        <strain evidence="2 3">YJ-S3-2</strain>
    </source>
</reference>
<evidence type="ECO:0000259" key="1">
    <source>
        <dbReference type="Pfam" id="PF08818"/>
    </source>
</evidence>
<dbReference type="Pfam" id="PF08818">
    <property type="entry name" value="DUF1801"/>
    <property type="match status" value="1"/>
</dbReference>
<keyword evidence="3" id="KW-1185">Reference proteome</keyword>
<organism evidence="2 3">
    <name type="scientific">Marinobacter halodurans</name>
    <dbReference type="NCBI Taxonomy" id="2528979"/>
    <lineage>
        <taxon>Bacteria</taxon>
        <taxon>Pseudomonadati</taxon>
        <taxon>Pseudomonadota</taxon>
        <taxon>Gammaproteobacteria</taxon>
        <taxon>Pseudomonadales</taxon>
        <taxon>Marinobacteraceae</taxon>
        <taxon>Marinobacter</taxon>
    </lineage>
</organism>
<dbReference type="RefSeq" id="WP_131483635.1">
    <property type="nucleotide sequence ID" value="NZ_SJDL01000041.1"/>
</dbReference>
<dbReference type="PIRSF" id="PIRSF021308">
    <property type="entry name" value="UCP021308"/>
    <property type="match status" value="1"/>
</dbReference>
<comment type="caution">
    <text evidence="2">The sequence shown here is derived from an EMBL/GenBank/DDBJ whole genome shotgun (WGS) entry which is preliminary data.</text>
</comment>
<dbReference type="Gene3D" id="3.90.1150.200">
    <property type="match status" value="1"/>
</dbReference>
<sequence>MTHSNPQVDRFLSTATRWRDELTALRHIVRDCPLNEELKWGKPCYTFEGSNVLILQGFKDFCALLFTKGALLDDPAGILRKPGENTQSARRVTFTCTQAVGELEPVLKAYIEAAIDVEKAGLTIDFNDKHALTYPEELQRKLDEDPALKAAFEGLTPGRRRAYNLYFSGARQSSTRESRIEKCRPKIMDGLGPNDR</sequence>
<accession>A0ABY1ZFB2</accession>
<feature type="domain" description="YdhG-like" evidence="1">
    <location>
        <begin position="18"/>
        <end position="115"/>
    </location>
</feature>
<dbReference type="EMBL" id="SJDL01000041">
    <property type="protein sequence ID" value="TBW49393.1"/>
    <property type="molecule type" value="Genomic_DNA"/>
</dbReference>
<protein>
    <recommendedName>
        <fullName evidence="1">YdhG-like domain-containing protein</fullName>
    </recommendedName>
</protein>